<accession>A0ACC0E8K6</accession>
<reference evidence="2" key="2">
    <citation type="journal article" date="2018" name="Mol. Plant Microbe Interact.">
        <title>Genome sequence resources for the wheat stripe rust pathogen (Puccinia striiformis f. sp. tritici) and the barley stripe rust pathogen (Puccinia striiformis f. sp. hordei).</title>
        <authorList>
            <person name="Xia C."/>
            <person name="Wang M."/>
            <person name="Yin C."/>
            <person name="Cornejo O.E."/>
            <person name="Hulbert S.H."/>
            <person name="Chen X."/>
        </authorList>
    </citation>
    <scope>NUCLEOTIDE SEQUENCE [LARGE SCALE GENOMIC DNA]</scope>
    <source>
        <strain evidence="2">93-210</strain>
    </source>
</reference>
<reference evidence="1 2" key="3">
    <citation type="journal article" date="2022" name="Microbiol. Spectr.">
        <title>Folding features and dynamics of 3D genome architecture in plant fungal pathogens.</title>
        <authorList>
            <person name="Xia C."/>
        </authorList>
    </citation>
    <scope>NUCLEOTIDE SEQUENCE [LARGE SCALE GENOMIC DNA]</scope>
    <source>
        <strain evidence="1 2">93-210</strain>
    </source>
</reference>
<dbReference type="Proteomes" id="UP001060170">
    <property type="component" value="Chromosome 9"/>
</dbReference>
<sequence>MPKEASENKTIFVGNIPTNINAEILHSSFSPFGNIRDIQIPTDPQSRANRNFAFITFQNQIEALDAIDNMHLNQLSSGSEKILKVNLARNNFNNSNQKSNPDVGGGGIGFSNPNNRAIWDNETWIKENALKEDAKDDAANKKLNPVP</sequence>
<evidence type="ECO:0000313" key="1">
    <source>
        <dbReference type="EMBL" id="KAI7947300.1"/>
    </source>
</evidence>
<keyword evidence="2" id="KW-1185">Reference proteome</keyword>
<name>A0ACC0E8K6_9BASI</name>
<dbReference type="EMBL" id="CM045873">
    <property type="protein sequence ID" value="KAI7947300.1"/>
    <property type="molecule type" value="Genomic_DNA"/>
</dbReference>
<evidence type="ECO:0000313" key="2">
    <source>
        <dbReference type="Proteomes" id="UP001060170"/>
    </source>
</evidence>
<reference evidence="2" key="1">
    <citation type="journal article" date="2018" name="BMC Genomics">
        <title>Genomic insights into host adaptation between the wheat stripe rust pathogen (Puccinia striiformis f. sp. tritici) and the barley stripe rust pathogen (Puccinia striiformis f. sp. hordei).</title>
        <authorList>
            <person name="Xia C."/>
            <person name="Wang M."/>
            <person name="Yin C."/>
            <person name="Cornejo O.E."/>
            <person name="Hulbert S.H."/>
            <person name="Chen X."/>
        </authorList>
    </citation>
    <scope>NUCLEOTIDE SEQUENCE [LARGE SCALE GENOMIC DNA]</scope>
    <source>
        <strain evidence="2">93-210</strain>
    </source>
</reference>
<proteinExistence type="predicted"/>
<gene>
    <name evidence="1" type="ORF">MJO28_009208</name>
</gene>
<protein>
    <submittedName>
        <fullName evidence="1">Uncharacterized protein</fullName>
    </submittedName>
</protein>
<organism evidence="1 2">
    <name type="scientific">Puccinia striiformis f. sp. tritici</name>
    <dbReference type="NCBI Taxonomy" id="168172"/>
    <lineage>
        <taxon>Eukaryota</taxon>
        <taxon>Fungi</taxon>
        <taxon>Dikarya</taxon>
        <taxon>Basidiomycota</taxon>
        <taxon>Pucciniomycotina</taxon>
        <taxon>Pucciniomycetes</taxon>
        <taxon>Pucciniales</taxon>
        <taxon>Pucciniaceae</taxon>
        <taxon>Puccinia</taxon>
    </lineage>
</organism>
<comment type="caution">
    <text evidence="1">The sequence shown here is derived from an EMBL/GenBank/DDBJ whole genome shotgun (WGS) entry which is preliminary data.</text>
</comment>